<name>K3XCH1_GLOUD</name>
<dbReference type="PROSITE" id="PS00061">
    <property type="entry name" value="ADH_SHORT"/>
    <property type="match status" value="1"/>
</dbReference>
<dbReference type="InterPro" id="IPR036291">
    <property type="entry name" value="NAD(P)-bd_dom_sf"/>
</dbReference>
<reference evidence="5" key="1">
    <citation type="journal article" date="2010" name="Genome Biol.">
        <title>Genome sequence of the necrotrophic plant pathogen Pythium ultimum reveals original pathogenicity mechanisms and effector repertoire.</title>
        <authorList>
            <person name="Levesque C.A."/>
            <person name="Brouwer H."/>
            <person name="Cano L."/>
            <person name="Hamilton J.P."/>
            <person name="Holt C."/>
            <person name="Huitema E."/>
            <person name="Raffaele S."/>
            <person name="Robideau G.P."/>
            <person name="Thines M."/>
            <person name="Win J."/>
            <person name="Zerillo M.M."/>
            <person name="Beakes G.W."/>
            <person name="Boore J.L."/>
            <person name="Busam D."/>
            <person name="Dumas B."/>
            <person name="Ferriera S."/>
            <person name="Fuerstenberg S.I."/>
            <person name="Gachon C.M."/>
            <person name="Gaulin E."/>
            <person name="Govers F."/>
            <person name="Grenville-Briggs L."/>
            <person name="Horner N."/>
            <person name="Hostetler J."/>
            <person name="Jiang R.H."/>
            <person name="Johnson J."/>
            <person name="Krajaejun T."/>
            <person name="Lin H."/>
            <person name="Meijer H.J."/>
            <person name="Moore B."/>
            <person name="Morris P."/>
            <person name="Phuntmart V."/>
            <person name="Puiu D."/>
            <person name="Shetty J."/>
            <person name="Stajich J.E."/>
            <person name="Tripathy S."/>
            <person name="Wawra S."/>
            <person name="van West P."/>
            <person name="Whitty B.R."/>
            <person name="Coutinho P.M."/>
            <person name="Henrissat B."/>
            <person name="Martin F."/>
            <person name="Thomas P.D."/>
            <person name="Tyler B.M."/>
            <person name="De Vries R.P."/>
            <person name="Kamoun S."/>
            <person name="Yandell M."/>
            <person name="Tisserat N."/>
            <person name="Buell C.R."/>
        </authorList>
    </citation>
    <scope>NUCLEOTIDE SEQUENCE</scope>
    <source>
        <strain evidence="5">DAOM:BR144</strain>
    </source>
</reference>
<accession>K3XCH1</accession>
<dbReference type="SUPFAM" id="SSF51735">
    <property type="entry name" value="NAD(P)-binding Rossmann-fold domains"/>
    <property type="match status" value="1"/>
</dbReference>
<dbReference type="InterPro" id="IPR051468">
    <property type="entry name" value="Fungal_SecMetab_SDRs"/>
</dbReference>
<organism evidence="4 5">
    <name type="scientific">Globisporangium ultimum (strain ATCC 200006 / CBS 805.95 / DAOM BR144)</name>
    <name type="common">Pythium ultimum</name>
    <dbReference type="NCBI Taxonomy" id="431595"/>
    <lineage>
        <taxon>Eukaryota</taxon>
        <taxon>Sar</taxon>
        <taxon>Stramenopiles</taxon>
        <taxon>Oomycota</taxon>
        <taxon>Peronosporomycetes</taxon>
        <taxon>Pythiales</taxon>
        <taxon>Pythiaceae</taxon>
        <taxon>Globisporangium</taxon>
    </lineage>
</organism>
<evidence type="ECO:0000256" key="2">
    <source>
        <dbReference type="ARBA" id="ARBA00023002"/>
    </source>
</evidence>
<comment type="similarity">
    <text evidence="3">Belongs to the short-chain dehydrogenases/reductases (SDR) family.</text>
</comment>
<proteinExistence type="inferred from homology"/>
<dbReference type="PRINTS" id="PR00080">
    <property type="entry name" value="SDRFAMILY"/>
</dbReference>
<dbReference type="EMBL" id="GL376559">
    <property type="status" value="NOT_ANNOTATED_CDS"/>
    <property type="molecule type" value="Genomic_DNA"/>
</dbReference>
<dbReference type="EnsemblProtists" id="PYU1_T014920">
    <property type="protein sequence ID" value="PYU1_T014920"/>
    <property type="gene ID" value="PYU1_G014889"/>
</dbReference>
<evidence type="ECO:0000313" key="4">
    <source>
        <dbReference type="EnsemblProtists" id="PYU1_T014920"/>
    </source>
</evidence>
<dbReference type="VEuPathDB" id="FungiDB:PYU1_G014889"/>
<dbReference type="CDD" id="cd05325">
    <property type="entry name" value="carb_red_sniffer_like_SDR_c"/>
    <property type="match status" value="1"/>
</dbReference>
<dbReference type="eggNOG" id="KOG1611">
    <property type="taxonomic scope" value="Eukaryota"/>
</dbReference>
<dbReference type="Pfam" id="PF00106">
    <property type="entry name" value="adh_short"/>
    <property type="match status" value="1"/>
</dbReference>
<evidence type="ECO:0000256" key="1">
    <source>
        <dbReference type="ARBA" id="ARBA00022857"/>
    </source>
</evidence>
<dbReference type="HOGENOM" id="CLU_010194_9_1_1"/>
<keyword evidence="1" id="KW-0521">NADP</keyword>
<dbReference type="GO" id="GO:0016491">
    <property type="term" value="F:oxidoreductase activity"/>
    <property type="evidence" value="ECO:0007669"/>
    <property type="project" value="UniProtKB-KW"/>
</dbReference>
<evidence type="ECO:0000313" key="5">
    <source>
        <dbReference type="Proteomes" id="UP000019132"/>
    </source>
</evidence>
<keyword evidence="5" id="KW-1185">Reference proteome</keyword>
<protein>
    <submittedName>
        <fullName evidence="4">Uncharacterized protein</fullName>
    </submittedName>
</protein>
<reference evidence="5" key="2">
    <citation type="submission" date="2010-04" db="EMBL/GenBank/DDBJ databases">
        <authorList>
            <person name="Buell R."/>
            <person name="Hamilton J."/>
            <person name="Hostetler J."/>
        </authorList>
    </citation>
    <scope>NUCLEOTIDE SEQUENCE [LARGE SCALE GENOMIC DNA]</scope>
    <source>
        <strain evidence="5">DAOM:BR144</strain>
    </source>
</reference>
<dbReference type="InterPro" id="IPR020904">
    <property type="entry name" value="Sc_DH/Rdtase_CS"/>
</dbReference>
<dbReference type="InterPro" id="IPR002347">
    <property type="entry name" value="SDR_fam"/>
</dbReference>
<dbReference type="Gene3D" id="3.40.50.720">
    <property type="entry name" value="NAD(P)-binding Rossmann-like Domain"/>
    <property type="match status" value="1"/>
</dbReference>
<dbReference type="OMA" id="MLTTQYA"/>
<dbReference type="GO" id="GO:0005737">
    <property type="term" value="C:cytoplasm"/>
    <property type="evidence" value="ECO:0007669"/>
    <property type="project" value="TreeGrafter"/>
</dbReference>
<dbReference type="AlphaFoldDB" id="K3XCH1"/>
<evidence type="ECO:0000256" key="3">
    <source>
        <dbReference type="RuleBase" id="RU000363"/>
    </source>
</evidence>
<dbReference type="PRINTS" id="PR00081">
    <property type="entry name" value="GDHRDH"/>
</dbReference>
<sequence>MASKTVLVTGCNRGIGLQFVQEYIKLGWNVIAAVRDPTTADELNALAPYKIVQLDIGDEESVLSAAKELDGEAIDLLINNAGIIIRDELASATKANMLKLFEVNSVGPFLVTRAFIPHLKAAAVKNGSANVIQVSSLVGSISLCAGNYYGYGTSKAALNMISSSLAIDLKGDNVGVFVLHPGYVATDMTGGGAVDIVRGDEVIKAISTEKCVGDMMSVINKLTLAETGKYYSYTGEALPW</sequence>
<dbReference type="InParanoid" id="K3XCH1"/>
<dbReference type="Proteomes" id="UP000019132">
    <property type="component" value="Unassembled WGS sequence"/>
</dbReference>
<reference evidence="4" key="3">
    <citation type="submission" date="2015-02" db="UniProtKB">
        <authorList>
            <consortium name="EnsemblProtists"/>
        </authorList>
    </citation>
    <scope>IDENTIFICATION</scope>
    <source>
        <strain evidence="4">DAOM BR144</strain>
    </source>
</reference>
<dbReference type="PANTHER" id="PTHR43544:SF7">
    <property type="entry name" value="NADB-LER2"/>
    <property type="match status" value="1"/>
</dbReference>
<keyword evidence="2" id="KW-0560">Oxidoreductase</keyword>
<dbReference type="PANTHER" id="PTHR43544">
    <property type="entry name" value="SHORT-CHAIN DEHYDROGENASE/REDUCTASE"/>
    <property type="match status" value="1"/>
</dbReference>